<dbReference type="RefSeq" id="WP_301343261.1">
    <property type="nucleotide sequence ID" value="NZ_JAQJJC010000017.1"/>
</dbReference>
<evidence type="ECO:0008006" key="3">
    <source>
        <dbReference type="Google" id="ProtNLM"/>
    </source>
</evidence>
<reference evidence="1" key="2">
    <citation type="submission" date="2023-01" db="EMBL/GenBank/DDBJ databases">
        <authorList>
            <person name="Uljanovas D."/>
        </authorList>
    </citation>
    <scope>NUCLEOTIDE SEQUENCE</scope>
    <source>
        <strain evidence="1">W48</strain>
    </source>
</reference>
<evidence type="ECO:0000313" key="2">
    <source>
        <dbReference type="Proteomes" id="UP001170713"/>
    </source>
</evidence>
<dbReference type="Proteomes" id="UP001170713">
    <property type="component" value="Unassembled WGS sequence"/>
</dbReference>
<gene>
    <name evidence="1" type="ORF">PJV88_09910</name>
</gene>
<name>A0AAW7Q762_9BACT</name>
<accession>A0AAW7Q762</accession>
<organism evidence="1 2">
    <name type="scientific">Aliarcobacter butzleri</name>
    <dbReference type="NCBI Taxonomy" id="28197"/>
    <lineage>
        <taxon>Bacteria</taxon>
        <taxon>Pseudomonadati</taxon>
        <taxon>Campylobacterota</taxon>
        <taxon>Epsilonproteobacteria</taxon>
        <taxon>Campylobacterales</taxon>
        <taxon>Arcobacteraceae</taxon>
        <taxon>Aliarcobacter</taxon>
    </lineage>
</organism>
<dbReference type="AlphaFoldDB" id="A0AAW7Q762"/>
<evidence type="ECO:0000313" key="1">
    <source>
        <dbReference type="EMBL" id="MDN5114943.1"/>
    </source>
</evidence>
<sequence length="526" mass="62857">MLNISNYMLFKEIKIYKGEGSNLKKLINLISKYTYSMENHLKLLELDAFANNLIEEEPKIFESKYNELSKLNQFSYKMRLKIFTNYFIEKFFVYSQNKNKTLISNQDIVTCYSIANNLTYFGKENLLNKVFFYLPFEQFTLQKNDFLLHYYRLSNLFSKEAQKIIEYNFGLSLNKIMNLHYILAVLINEHELSVNFSIKAFKKHILKSIKNISEKEIENFLNYFLISFDEFKNKHKDYRLKKVLVGKEYKLSLDSKNNPIKISWKEQSPIDKSLPKVSFFYPLIKDSLYDDIMILTSYTALNQSLKLERLVYDIFSMKNNFKGEYVGPAIEEYIKYIFKEFYKENNTNNIKIYGNEKYKIRGNSNEFDAPDIIIESDDYIIFIESKTTAFHLERALKSFEKEEFTRFHKEMEKSTKNINRYLNNYSNLKNKKIYKIISFIVPASAMVTAIPDYKNEFKIDEDLIVLDLTSLEILLNLDEKNITKIIDNFILDKEHKTLSHYCESKYTFNLEKFNVYFENDKTFEFI</sequence>
<protein>
    <recommendedName>
        <fullName evidence="3">NERD domain-containing protein</fullName>
    </recommendedName>
</protein>
<comment type="caution">
    <text evidence="1">The sequence shown here is derived from an EMBL/GenBank/DDBJ whole genome shotgun (WGS) entry which is preliminary data.</text>
</comment>
<proteinExistence type="predicted"/>
<dbReference type="EMBL" id="JAQJJC010000017">
    <property type="protein sequence ID" value="MDN5114943.1"/>
    <property type="molecule type" value="Genomic_DNA"/>
</dbReference>
<reference evidence="1" key="1">
    <citation type="journal article" date="2023" name="Microorganisms">
        <title>Genomic Characterization of Arcobacter butzleri Strains Isolated from Various Sources in Lithuania.</title>
        <authorList>
            <person name="Uljanovas D."/>
            <person name="Golz G."/>
            <person name="Fleischmann S."/>
            <person name="Kudirkiene E."/>
            <person name="Kasetiene N."/>
            <person name="Grineviciene A."/>
            <person name="Tamuleviciene E."/>
            <person name="Aksomaitiene J."/>
            <person name="Alter T."/>
            <person name="Malakauskas M."/>
        </authorList>
    </citation>
    <scope>NUCLEOTIDE SEQUENCE</scope>
    <source>
        <strain evidence="1">W48</strain>
    </source>
</reference>